<protein>
    <submittedName>
        <fullName evidence="5">ABC transporter ATP-binding protein</fullName>
    </submittedName>
</protein>
<organism evidence="5 6">
    <name type="scientific">Alicyclobacillus mali</name>
    <name type="common">ex Roth et al. 2021</name>
    <dbReference type="NCBI Taxonomy" id="1123961"/>
    <lineage>
        <taxon>Bacteria</taxon>
        <taxon>Bacillati</taxon>
        <taxon>Bacillota</taxon>
        <taxon>Bacilli</taxon>
        <taxon>Bacillales</taxon>
        <taxon>Alicyclobacillaceae</taxon>
        <taxon>Alicyclobacillus</taxon>
    </lineage>
</organism>
<dbReference type="InterPro" id="IPR050093">
    <property type="entry name" value="ABC_SmlMolc_Importer"/>
</dbReference>
<dbReference type="InterPro" id="IPR008995">
    <property type="entry name" value="Mo/tungstate-bd_C_term_dom"/>
</dbReference>
<evidence type="ECO:0000256" key="1">
    <source>
        <dbReference type="ARBA" id="ARBA00022448"/>
    </source>
</evidence>
<dbReference type="SMART" id="SM00382">
    <property type="entry name" value="AAA"/>
    <property type="match status" value="1"/>
</dbReference>
<dbReference type="InterPro" id="IPR013611">
    <property type="entry name" value="Transp-assoc_OB_typ2"/>
</dbReference>
<name>A0ABS0F3K6_9BACL</name>
<dbReference type="Pfam" id="PF08402">
    <property type="entry name" value="TOBE_2"/>
    <property type="match status" value="1"/>
</dbReference>
<comment type="caution">
    <text evidence="5">The sequence shown here is derived from an EMBL/GenBank/DDBJ whole genome shotgun (WGS) entry which is preliminary data.</text>
</comment>
<dbReference type="RefSeq" id="WP_195867598.1">
    <property type="nucleotide sequence ID" value="NZ_JADPKZ010000039.1"/>
</dbReference>
<evidence type="ECO:0000259" key="4">
    <source>
        <dbReference type="PROSITE" id="PS50893"/>
    </source>
</evidence>
<keyword evidence="2" id="KW-0547">Nucleotide-binding</keyword>
<dbReference type="GO" id="GO:0005524">
    <property type="term" value="F:ATP binding"/>
    <property type="evidence" value="ECO:0007669"/>
    <property type="project" value="UniProtKB-KW"/>
</dbReference>
<feature type="domain" description="ABC transporter" evidence="4">
    <location>
        <begin position="3"/>
        <end position="237"/>
    </location>
</feature>
<accession>A0ABS0F3K6</accession>
<dbReference type="PROSITE" id="PS50893">
    <property type="entry name" value="ABC_TRANSPORTER_2"/>
    <property type="match status" value="1"/>
</dbReference>
<dbReference type="Gene3D" id="3.40.50.300">
    <property type="entry name" value="P-loop containing nucleotide triphosphate hydrolases"/>
    <property type="match status" value="1"/>
</dbReference>
<evidence type="ECO:0000256" key="2">
    <source>
        <dbReference type="ARBA" id="ARBA00022741"/>
    </source>
</evidence>
<dbReference type="Pfam" id="PF00005">
    <property type="entry name" value="ABC_tran"/>
    <property type="match status" value="1"/>
</dbReference>
<dbReference type="InterPro" id="IPR003439">
    <property type="entry name" value="ABC_transporter-like_ATP-bd"/>
</dbReference>
<evidence type="ECO:0000313" key="6">
    <source>
        <dbReference type="Proteomes" id="UP000642910"/>
    </source>
</evidence>
<dbReference type="SUPFAM" id="SSF52540">
    <property type="entry name" value="P-loop containing nucleoside triphosphate hydrolases"/>
    <property type="match status" value="1"/>
</dbReference>
<proteinExistence type="predicted"/>
<gene>
    <name evidence="5" type="ORF">IW967_08270</name>
</gene>
<evidence type="ECO:0000256" key="3">
    <source>
        <dbReference type="ARBA" id="ARBA00022840"/>
    </source>
</evidence>
<dbReference type="PANTHER" id="PTHR42781:SF4">
    <property type="entry name" value="SPERMIDINE_PUTRESCINE IMPORT ATP-BINDING PROTEIN POTA"/>
    <property type="match status" value="1"/>
</dbReference>
<dbReference type="InterPro" id="IPR003593">
    <property type="entry name" value="AAA+_ATPase"/>
</dbReference>
<dbReference type="InterPro" id="IPR027417">
    <property type="entry name" value="P-loop_NTPase"/>
</dbReference>
<keyword evidence="6" id="KW-1185">Reference proteome</keyword>
<keyword evidence="1" id="KW-0813">Transport</keyword>
<evidence type="ECO:0000313" key="5">
    <source>
        <dbReference type="EMBL" id="MBF8377858.1"/>
    </source>
</evidence>
<dbReference type="PANTHER" id="PTHR42781">
    <property type="entry name" value="SPERMIDINE/PUTRESCINE IMPORT ATP-BINDING PROTEIN POTA"/>
    <property type="match status" value="1"/>
</dbReference>
<dbReference type="InterPro" id="IPR017871">
    <property type="entry name" value="ABC_transporter-like_CS"/>
</dbReference>
<dbReference type="Proteomes" id="UP000642910">
    <property type="component" value="Unassembled WGS sequence"/>
</dbReference>
<dbReference type="EMBL" id="JADPKZ010000039">
    <property type="protein sequence ID" value="MBF8377858.1"/>
    <property type="molecule type" value="Genomic_DNA"/>
</dbReference>
<keyword evidence="3 5" id="KW-0067">ATP-binding</keyword>
<dbReference type="SUPFAM" id="SSF50331">
    <property type="entry name" value="MOP-like"/>
    <property type="match status" value="1"/>
</dbReference>
<sequence length="374" mass="41590">MELSVRDVVKRYGNRQVLRGISLDVPKGSITAILGPSGCGKTTLLHAIAGLVDIDDGKIIGNGEALSAPNFAVPPERRSMGMVFQNFALWPHMTVRENVAFGLSVRRWPRTDAERRVREVLAQVQMDGYGDRYPHQLSGGQQQRIAIARALAPRPDVLLMDEPLSSLDAKLREEMRWHLSEIVRKTGITTIYVTHDQTEALSMADRVAVLNQGWVQQVGAPADIYERPRNLFVANFVGVSNVLVGVLRERLGKLGCVRCGDAELWGILCDDIPVGNLVSWAVRPSRGSASAQAHSEHFKLRGTIVQCAYLGDRWRCRVNLHAVDGAFVYLDDVRPRQVGDTLDWSFPRDAAYIYAFQEDDFSIADRSEMALARA</sequence>
<reference evidence="5 6" key="1">
    <citation type="submission" date="2020-11" db="EMBL/GenBank/DDBJ databases">
        <title>Genomic insight of Alicyclobacillus mali FL 18 reveals a new arsenic-resistant strain, with potential in environmental biotechnology.</title>
        <authorList>
            <person name="Fiorentino G."/>
            <person name="Gallo G."/>
            <person name="Aulitto M."/>
        </authorList>
    </citation>
    <scope>NUCLEOTIDE SEQUENCE [LARGE SCALE GENOMIC DNA]</scope>
    <source>
        <strain evidence="5 6">FL 18</strain>
    </source>
</reference>
<dbReference type="PROSITE" id="PS00211">
    <property type="entry name" value="ABC_TRANSPORTER_1"/>
    <property type="match status" value="1"/>
</dbReference>